<dbReference type="OrthoDB" id="9803968at2"/>
<dbReference type="EMBL" id="CP000747">
    <property type="protein sequence ID" value="ACG78928.1"/>
    <property type="molecule type" value="Genomic_DNA"/>
</dbReference>
<organism evidence="2 3">
    <name type="scientific">Phenylobacterium zucineum (strain HLK1)</name>
    <dbReference type="NCBI Taxonomy" id="450851"/>
    <lineage>
        <taxon>Bacteria</taxon>
        <taxon>Pseudomonadati</taxon>
        <taxon>Pseudomonadota</taxon>
        <taxon>Alphaproteobacteria</taxon>
        <taxon>Caulobacterales</taxon>
        <taxon>Caulobacteraceae</taxon>
        <taxon>Phenylobacterium</taxon>
    </lineage>
</organism>
<dbReference type="HOGENOM" id="CLU_462235_0_0_5"/>
<dbReference type="STRING" id="450851.PHZ_c2519"/>
<dbReference type="PANTHER" id="PTHR24096:SF420">
    <property type="entry name" value="LONG-CHAIN-FATTY-ACID--COA LIGASE-RELATED"/>
    <property type="match status" value="1"/>
</dbReference>
<dbReference type="eggNOG" id="COG0318">
    <property type="taxonomic scope" value="Bacteria"/>
</dbReference>
<accession>B4RGM2</accession>
<dbReference type="Gene3D" id="3.40.50.12780">
    <property type="entry name" value="N-terminal domain of ligase-like"/>
    <property type="match status" value="1"/>
</dbReference>
<feature type="domain" description="AMP-dependent synthetase/ligase" evidence="1">
    <location>
        <begin position="49"/>
        <end position="434"/>
    </location>
</feature>
<dbReference type="InterPro" id="IPR042099">
    <property type="entry name" value="ANL_N_sf"/>
</dbReference>
<sequence length="624" mass="67284">MPNRLDAPAYRPLPIRKPNVTCQARPDGSYILEQNYEMPEPWRSIPHLFQARAQAFPDRPMVAKREPLAGGGWGEWRKITFGEALTQSRALAQALLDLGAGQDAGVMVLSGPSIEHAVISLAAQMARAPFAPVSSGYSLVAGDFSRLQHVFATCRPKIVFADDGPAFSRALKALPLDGVKVITVTPSDVPSLSYAELIATPPTAAVDASIAAITPDTFAKTIFTSGSTGRPKGVIQTQRMLTAIIAQHDALYIRDEEDEAPGAYLSWLPWSHVGGTNVLFGDVINDGACLYIDEGRPVAGQFDETLRNLREIQPREYGSTPIFFSHLVAAMEADAALRDHFFGRLRYLNYSTAGLSQDLFERLQALSIAATGQRIPISTKYGSTETQGVTIVSEPLDYTGPIGLPFPGITVKLAPVGDKLEIRAKGDTVTPGYLGDPEATAKAFDEEGFYRTGDAARFVDPENPSRGLIFDGRVTENFKLATGTWVSVGPLRLALIEALSPVLEDAVIAGENRDEICVLAWVRRVEAAAVAGLGRDASLAEICRAPKLSAFIRERLAQHNETAGGSSRRVARLLLLDAPATGDEIAEKGYINQRAVLRNRAAQVEALYAAERGPDLIIAPELTA</sequence>
<proteinExistence type="predicted"/>
<evidence type="ECO:0000313" key="3">
    <source>
        <dbReference type="Proteomes" id="UP000001868"/>
    </source>
</evidence>
<evidence type="ECO:0000313" key="2">
    <source>
        <dbReference type="EMBL" id="ACG78928.1"/>
    </source>
</evidence>
<evidence type="ECO:0000259" key="1">
    <source>
        <dbReference type="Pfam" id="PF00501"/>
    </source>
</evidence>
<dbReference type="SUPFAM" id="SSF56801">
    <property type="entry name" value="Acetyl-CoA synthetase-like"/>
    <property type="match status" value="1"/>
</dbReference>
<dbReference type="KEGG" id="pzu:PHZ_c2519"/>
<gene>
    <name evidence="2" type="ordered locus">PHZ_c2519</name>
</gene>
<keyword evidence="3" id="KW-1185">Reference proteome</keyword>
<dbReference type="InterPro" id="IPR000873">
    <property type="entry name" value="AMP-dep_synth/lig_dom"/>
</dbReference>
<name>B4RGM2_PHEZH</name>
<reference evidence="2 3" key="1">
    <citation type="journal article" date="2008" name="BMC Genomics">
        <title>Complete genome of Phenylobacterium zucineum - a novel facultative intracellular bacterium isolated from human erythroleukemia cell line K562.</title>
        <authorList>
            <person name="Luo Y."/>
            <person name="Xu X."/>
            <person name="Ding Z."/>
            <person name="Liu Z."/>
            <person name="Zhang B."/>
            <person name="Yan Z."/>
            <person name="Sun J."/>
            <person name="Hu S."/>
            <person name="Hu X."/>
        </authorList>
    </citation>
    <scope>NUCLEOTIDE SEQUENCE [LARGE SCALE GENOMIC DNA]</scope>
    <source>
        <strain evidence="2 3">HLK1</strain>
    </source>
</reference>
<dbReference type="Proteomes" id="UP000001868">
    <property type="component" value="Chromosome"/>
</dbReference>
<keyword evidence="2" id="KW-0436">Ligase</keyword>
<protein>
    <submittedName>
        <fullName evidence="2">AMP-dependent synthetase and ligase</fullName>
    </submittedName>
</protein>
<dbReference type="Pfam" id="PF00501">
    <property type="entry name" value="AMP-binding"/>
    <property type="match status" value="1"/>
</dbReference>
<dbReference type="PANTHER" id="PTHR24096">
    <property type="entry name" value="LONG-CHAIN-FATTY-ACID--COA LIGASE"/>
    <property type="match status" value="1"/>
</dbReference>
<dbReference type="GO" id="GO:0016405">
    <property type="term" value="F:CoA-ligase activity"/>
    <property type="evidence" value="ECO:0007669"/>
    <property type="project" value="TreeGrafter"/>
</dbReference>
<dbReference type="RefSeq" id="WP_012523066.1">
    <property type="nucleotide sequence ID" value="NC_011144.1"/>
</dbReference>
<dbReference type="AlphaFoldDB" id="B4RGM2"/>